<evidence type="ECO:0000259" key="2">
    <source>
        <dbReference type="Pfam" id="PF03629"/>
    </source>
</evidence>
<dbReference type="Proteomes" id="UP000541352">
    <property type="component" value="Unassembled WGS sequence"/>
</dbReference>
<dbReference type="RefSeq" id="WP_183976702.1">
    <property type="nucleotide sequence ID" value="NZ_JACIBY010000009.1"/>
</dbReference>
<gene>
    <name evidence="4" type="ORF">FHS57_004005</name>
</gene>
<dbReference type="InterPro" id="IPR005181">
    <property type="entry name" value="SASA"/>
</dbReference>
<dbReference type="Pfam" id="PF03629">
    <property type="entry name" value="SASA"/>
    <property type="match status" value="1"/>
</dbReference>
<protein>
    <recommendedName>
        <fullName evidence="6">T9SS type A sorting domain-containing protein</fullName>
    </recommendedName>
</protein>
<dbReference type="EMBL" id="JACIBY010000009">
    <property type="protein sequence ID" value="MBB3839992.1"/>
    <property type="molecule type" value="Genomic_DNA"/>
</dbReference>
<dbReference type="Gene3D" id="3.40.50.1110">
    <property type="entry name" value="SGNH hydrolase"/>
    <property type="match status" value="1"/>
</dbReference>
<dbReference type="InterPro" id="IPR036514">
    <property type="entry name" value="SGNH_hydro_sf"/>
</dbReference>
<evidence type="ECO:0000313" key="4">
    <source>
        <dbReference type="EMBL" id="MBB3839992.1"/>
    </source>
</evidence>
<evidence type="ECO:0000259" key="3">
    <source>
        <dbReference type="Pfam" id="PF18962"/>
    </source>
</evidence>
<comment type="caution">
    <text evidence="4">The sequence shown here is derived from an EMBL/GenBank/DDBJ whole genome shotgun (WGS) entry which is preliminary data.</text>
</comment>
<keyword evidence="5" id="KW-1185">Reference proteome</keyword>
<evidence type="ECO:0008006" key="6">
    <source>
        <dbReference type="Google" id="ProtNLM"/>
    </source>
</evidence>
<organism evidence="4 5">
    <name type="scientific">Runella defluvii</name>
    <dbReference type="NCBI Taxonomy" id="370973"/>
    <lineage>
        <taxon>Bacteria</taxon>
        <taxon>Pseudomonadati</taxon>
        <taxon>Bacteroidota</taxon>
        <taxon>Cytophagia</taxon>
        <taxon>Cytophagales</taxon>
        <taxon>Spirosomataceae</taxon>
        <taxon>Runella</taxon>
    </lineage>
</organism>
<proteinExistence type="predicted"/>
<dbReference type="GO" id="GO:0016788">
    <property type="term" value="F:hydrolase activity, acting on ester bonds"/>
    <property type="evidence" value="ECO:0007669"/>
    <property type="project" value="UniProtKB-ARBA"/>
</dbReference>
<dbReference type="NCBIfam" id="TIGR04183">
    <property type="entry name" value="Por_Secre_tail"/>
    <property type="match status" value="1"/>
</dbReference>
<feature type="domain" description="Secretion system C-terminal sorting" evidence="3">
    <location>
        <begin position="777"/>
        <end position="852"/>
    </location>
</feature>
<name>A0A7W5ZM74_9BACT</name>
<evidence type="ECO:0000256" key="1">
    <source>
        <dbReference type="ARBA" id="ARBA00022801"/>
    </source>
</evidence>
<evidence type="ECO:0000313" key="5">
    <source>
        <dbReference type="Proteomes" id="UP000541352"/>
    </source>
</evidence>
<dbReference type="AlphaFoldDB" id="A0A7W5ZM74"/>
<keyword evidence="1" id="KW-0378">Hydrolase</keyword>
<feature type="domain" description="Sialate O-acetylesterase" evidence="2">
    <location>
        <begin position="134"/>
        <end position="372"/>
    </location>
</feature>
<dbReference type="Pfam" id="PF18962">
    <property type="entry name" value="Por_Secre_tail"/>
    <property type="match status" value="1"/>
</dbReference>
<dbReference type="InterPro" id="IPR026444">
    <property type="entry name" value="Secre_tail"/>
</dbReference>
<accession>A0A7W5ZM74</accession>
<sequence>MPKPYVNGVFGSLRHHCVRVVVFILTALPAFSQVTVSFPTSRIVFQRSQANKASFVVTGTYKQSIPERVEAALTPLNAGQGTATGWQVLENAPVGGIFSGEISAEGGWYKLEVRLIRNGQVAETAEVDRVGIGEVFVVAGQSNARGIQNYGASAAIDDRVSCFNYLNSNFEPNELPQPTFSHLNADSYIAPYGYSAWSWGVLGDLLVRRLNVPILFYNAALEGTTSRAWRESLYGNASNPYVGGFYGNQLPYSQLRVTLREFASLTGIRAILWHQGESDTSFNIPEDEIVSNLQQIIGQSRNDFGHNLTWVVSRVSFSEKGSNASVVNAQNRVIGSVYNVFAGPVTDNIQIPRPDGVHMQGTGLNLLGEAWNNSLTDSFFQSSQPRNPFPIPTFKVSCAGENRIKLSIQATNYPEVNWNQVGGGSREITVENGTYRVKVRDFNGNFVYSPTVEINQQTFEALPKPAIPIISASGGTSFCEGDQITLSAPEASAYQWSNGANGRTIDVSETNQYTVRIKDANECWSGYSAVTSTVRNPRPSVPTIIAKGPLEFCNDKNVVLEIENGTTLSTTNSFLWNSGQNATSITVRESGRFSARTVNQYNCFSQFSVPVTVTVHPTPETPVISPSGLVRFCEREAVTLYANTSSSVLWNNGAASSNLLVRQSGKYSVIATNEHGCVSAPSKEVEVEVSPIPTQPSIEKTGNYILNVKGDYLSDIQFRWNYGAEETITAEKYLKVQKSGPYTVTAFYFLEPGRACSSLTSEPFDFVLDVSGNGVNVYPNPSLDGVFLLESFEDLTDVKMQVMDLNGKLMLEQETPLLSNSQPLRLTPLPSGTYLLKVRSFGKPIVTKKLLVIR</sequence>
<reference evidence="4 5" key="1">
    <citation type="submission" date="2020-08" db="EMBL/GenBank/DDBJ databases">
        <title>Genomic Encyclopedia of Type Strains, Phase IV (KMG-IV): sequencing the most valuable type-strain genomes for metagenomic binning, comparative biology and taxonomic classification.</title>
        <authorList>
            <person name="Goeker M."/>
        </authorList>
    </citation>
    <scope>NUCLEOTIDE SEQUENCE [LARGE SCALE GENOMIC DNA]</scope>
    <source>
        <strain evidence="4 5">DSM 17976</strain>
    </source>
</reference>
<dbReference type="SUPFAM" id="SSF52266">
    <property type="entry name" value="SGNH hydrolase"/>
    <property type="match status" value="1"/>
</dbReference>